<comment type="caution">
    <text evidence="2">The sequence shown here is derived from an EMBL/GenBank/DDBJ whole genome shotgun (WGS) entry which is preliminary data.</text>
</comment>
<evidence type="ECO:0000313" key="3">
    <source>
        <dbReference type="Proteomes" id="UP000283387"/>
    </source>
</evidence>
<proteinExistence type="predicted"/>
<accession>A0A419VY49</accession>
<organism evidence="2 3">
    <name type="scientific">Mangrovibacterium diazotrophicum</name>
    <dbReference type="NCBI Taxonomy" id="1261403"/>
    <lineage>
        <taxon>Bacteria</taxon>
        <taxon>Pseudomonadati</taxon>
        <taxon>Bacteroidota</taxon>
        <taxon>Bacteroidia</taxon>
        <taxon>Marinilabiliales</taxon>
        <taxon>Prolixibacteraceae</taxon>
        <taxon>Mangrovibacterium</taxon>
    </lineage>
</organism>
<dbReference type="RefSeq" id="WP_120274340.1">
    <property type="nucleotide sequence ID" value="NZ_RAPN01000002.1"/>
</dbReference>
<keyword evidence="3" id="KW-1185">Reference proteome</keyword>
<protein>
    <submittedName>
        <fullName evidence="2">Uncharacterized protein</fullName>
    </submittedName>
</protein>
<evidence type="ECO:0000313" key="2">
    <source>
        <dbReference type="EMBL" id="RKD88153.1"/>
    </source>
</evidence>
<keyword evidence="1" id="KW-0812">Transmembrane</keyword>
<dbReference type="OrthoDB" id="9853535at2"/>
<gene>
    <name evidence="2" type="ORF">BC643_3296</name>
</gene>
<keyword evidence="1" id="KW-1133">Transmembrane helix</keyword>
<reference evidence="2 3" key="1">
    <citation type="submission" date="2018-09" db="EMBL/GenBank/DDBJ databases">
        <title>Genomic Encyclopedia of Archaeal and Bacterial Type Strains, Phase II (KMG-II): from individual species to whole genera.</title>
        <authorList>
            <person name="Goeker M."/>
        </authorList>
    </citation>
    <scope>NUCLEOTIDE SEQUENCE [LARGE SCALE GENOMIC DNA]</scope>
    <source>
        <strain evidence="2 3">DSM 27148</strain>
    </source>
</reference>
<name>A0A419VY49_9BACT</name>
<evidence type="ECO:0000256" key="1">
    <source>
        <dbReference type="SAM" id="Phobius"/>
    </source>
</evidence>
<dbReference type="AlphaFoldDB" id="A0A419VY49"/>
<dbReference type="Proteomes" id="UP000283387">
    <property type="component" value="Unassembled WGS sequence"/>
</dbReference>
<keyword evidence="1" id="KW-0472">Membrane</keyword>
<feature type="transmembrane region" description="Helical" evidence="1">
    <location>
        <begin position="119"/>
        <end position="145"/>
    </location>
</feature>
<sequence>MPYKVKKLIQQYSLVDLLEIMRNERHQEYQLAKDEFQKRKPSEKELEIAKKGLEIRIKTRNKPLSTEDKIYCFLIPFMAAKDPFVNDSTEINNEFESQIDEFDMYGETRRVEELKKWQAYARITHASLFGLLILIGLIFFIISAIRQVG</sequence>
<dbReference type="EMBL" id="RAPN01000002">
    <property type="protein sequence ID" value="RKD88153.1"/>
    <property type="molecule type" value="Genomic_DNA"/>
</dbReference>